<dbReference type="SUPFAM" id="SSF50923">
    <property type="entry name" value="Hemopexin-like domain"/>
    <property type="match status" value="1"/>
</dbReference>
<feature type="binding site" evidence="8">
    <location>
        <position position="240"/>
    </location>
    <ligand>
        <name>Zn(2+)</name>
        <dbReference type="ChEBI" id="CHEBI:29105"/>
        <label>2</label>
        <note>catalytic</note>
    </ligand>
</feature>
<dbReference type="Pfam" id="PF01471">
    <property type="entry name" value="PG_binding_1"/>
    <property type="match status" value="1"/>
</dbReference>
<feature type="binding site" evidence="8">
    <location>
        <position position="234"/>
    </location>
    <ligand>
        <name>Zn(2+)</name>
        <dbReference type="ChEBI" id="CHEBI:29105"/>
        <label>2</label>
        <note>catalytic</note>
    </ligand>
</feature>
<evidence type="ECO:0000313" key="14">
    <source>
        <dbReference type="WBParaSite" id="maker-PairedContig_4559-snap-gene-1.21-mRNA-1"/>
    </source>
</evidence>
<feature type="binding site" evidence="8">
    <location>
        <position position="181"/>
    </location>
    <ligand>
        <name>Ca(2+)</name>
        <dbReference type="ChEBI" id="CHEBI:29108"/>
        <label>3</label>
    </ligand>
</feature>
<feature type="chain" id="PRO_5009318357" evidence="12">
    <location>
        <begin position="19"/>
        <end position="573"/>
    </location>
</feature>
<reference evidence="14" key="1">
    <citation type="submission" date="2016-11" db="UniProtKB">
        <authorList>
            <consortium name="WormBaseParasite"/>
        </authorList>
    </citation>
    <scope>IDENTIFICATION</scope>
    <source>
        <strain evidence="14">pt0022</strain>
    </source>
</reference>
<dbReference type="GO" id="GO:0006508">
    <property type="term" value="P:proteolysis"/>
    <property type="evidence" value="ECO:0007669"/>
    <property type="project" value="UniProtKB-KW"/>
</dbReference>
<sequence length="573" mass="65523">MLPIILIFLSSISLFTFCDVSTKQIDEISVEKAAQYLSNYGYMKEIISQTLPNLPSSEAILRHNSLTISDALKKFQKFAGLKPTGKLDAETMKKMQQKRCGRPDVIALRQQGKYKWEKNDLTYSIESLTNELSESEVRDALKKAFDTWSAVTRITLNEISKKADITVAFARRMHNDPWPFDGEGQRGILAHATLPSSGILHFDSDEKWVYMNSKAISRYDTTDVLQVAIHEIGHVLGLEHSADSDSIMLPFYRDTVDNRGNYITPKLSASDVRNIQYLYGINDKEANGRGQTTEYGSNFETDSSNDNNDSNSDKKIDVNCPDEVDGIITTDGSNYLFSASKVYEFDRAGIKKEYLLKDLFPNAPPFVQGALSNSRTDKTLLFHGKMVFVYNLEKNTKKFVLQPNYPKKLPTALNFKPMGAFLWHEGSQGNHFATYDENWNRVTLQNEVINYFDNFPEEPIREIGKKVPYKLSEKLNDKWRILSNSVTDRAKSLKRLNSGKNFKLLIFEKYLAMDFKRIITKLIIVLIGIVNFSGVLIRRMRVLLFGDNKVYKYDIKEKRVIGRAMPLKTFLHC</sequence>
<feature type="transmembrane region" description="Helical" evidence="11">
    <location>
        <begin position="518"/>
        <end position="537"/>
    </location>
</feature>
<evidence type="ECO:0000256" key="7">
    <source>
        <dbReference type="PIRSR" id="PIRSR621190-1"/>
    </source>
</evidence>
<dbReference type="GO" id="GO:0005615">
    <property type="term" value="C:extracellular space"/>
    <property type="evidence" value="ECO:0007669"/>
    <property type="project" value="TreeGrafter"/>
</dbReference>
<dbReference type="InterPro" id="IPR002477">
    <property type="entry name" value="Peptidoglycan-bd-like"/>
</dbReference>
<evidence type="ECO:0000256" key="12">
    <source>
        <dbReference type="SAM" id="SignalP"/>
    </source>
</evidence>
<dbReference type="AlphaFoldDB" id="A0A1I8ESV1"/>
<feature type="modified residue" description="Phosphotyrosine; by PKDCC" evidence="9">
    <location>
        <position position="405"/>
    </location>
</feature>
<dbReference type="GO" id="GO:0031012">
    <property type="term" value="C:extracellular matrix"/>
    <property type="evidence" value="ECO:0007669"/>
    <property type="project" value="InterPro"/>
</dbReference>
<feature type="binding site" description="in inhibited form" evidence="8">
    <location>
        <position position="100"/>
    </location>
    <ligand>
        <name>Zn(2+)</name>
        <dbReference type="ChEBI" id="CHEBI:29105"/>
        <label>2</label>
        <note>catalytic</note>
    </ligand>
</feature>
<evidence type="ECO:0000256" key="4">
    <source>
        <dbReference type="ARBA" id="ARBA00022801"/>
    </source>
</evidence>
<dbReference type="SMART" id="SM00235">
    <property type="entry name" value="ZnMc"/>
    <property type="match status" value="1"/>
</dbReference>
<evidence type="ECO:0000256" key="11">
    <source>
        <dbReference type="SAM" id="Phobius"/>
    </source>
</evidence>
<feature type="binding site" evidence="8">
    <location>
        <position position="164"/>
    </location>
    <ligand>
        <name>Ca(2+)</name>
        <dbReference type="ChEBI" id="CHEBI:29108"/>
        <label>2</label>
    </ligand>
</feature>
<dbReference type="SUPFAM" id="SSF47090">
    <property type="entry name" value="PGBD-like"/>
    <property type="match status" value="1"/>
</dbReference>
<evidence type="ECO:0000256" key="3">
    <source>
        <dbReference type="ARBA" id="ARBA00022723"/>
    </source>
</evidence>
<feature type="binding site" evidence="8">
    <location>
        <position position="176"/>
    </location>
    <ligand>
        <name>Zn(2+)</name>
        <dbReference type="ChEBI" id="CHEBI:29105"/>
        <label>1</label>
    </ligand>
</feature>
<comment type="similarity">
    <text evidence="1">Belongs to the peptidase M10A family.</text>
</comment>
<dbReference type="InterPro" id="IPR021190">
    <property type="entry name" value="Pept_M10A"/>
</dbReference>
<name>A0A1I8ESV1_WUCBA</name>
<feature type="domain" description="Peptidase metallopeptidase" evidence="13">
    <location>
        <begin position="112"/>
        <end position="281"/>
    </location>
</feature>
<dbReference type="GO" id="GO:0004222">
    <property type="term" value="F:metalloendopeptidase activity"/>
    <property type="evidence" value="ECO:0007669"/>
    <property type="project" value="InterPro"/>
</dbReference>
<keyword evidence="8" id="KW-0106">Calcium</keyword>
<feature type="binding site" evidence="8">
    <location>
        <position position="206"/>
    </location>
    <ligand>
        <name>Ca(2+)</name>
        <dbReference type="ChEBI" id="CHEBI:29108"/>
        <label>1</label>
    </ligand>
</feature>
<dbReference type="Gene3D" id="2.110.10.10">
    <property type="entry name" value="Hemopexin-like domain"/>
    <property type="match status" value="1"/>
</dbReference>
<dbReference type="GO" id="GO:0030198">
    <property type="term" value="P:extracellular matrix organization"/>
    <property type="evidence" value="ECO:0007669"/>
    <property type="project" value="TreeGrafter"/>
</dbReference>
<feature type="binding site" evidence="8">
    <location>
        <position position="203"/>
    </location>
    <ligand>
        <name>Ca(2+)</name>
        <dbReference type="ChEBI" id="CHEBI:29108"/>
        <label>3</label>
    </ligand>
</feature>
<feature type="binding site" evidence="8">
    <location>
        <position position="370"/>
    </location>
    <ligand>
        <name>Ca(2+)</name>
        <dbReference type="ChEBI" id="CHEBI:29108"/>
        <label>5</label>
    </ligand>
</feature>
<comment type="cofactor">
    <cofactor evidence="8">
        <name>Ca(2+)</name>
        <dbReference type="ChEBI" id="CHEBI:29108"/>
    </cofactor>
    <text evidence="8">Can bind about 5 Ca(2+) ions per subunit.</text>
</comment>
<keyword evidence="12" id="KW-0732">Signal</keyword>
<dbReference type="PRINTS" id="PR00138">
    <property type="entry name" value="MATRIXIN"/>
</dbReference>
<evidence type="ECO:0000256" key="5">
    <source>
        <dbReference type="ARBA" id="ARBA00022833"/>
    </source>
</evidence>
<feature type="binding site" evidence="8">
    <location>
        <position position="325"/>
    </location>
    <ligand>
        <name>Ca(2+)</name>
        <dbReference type="ChEBI" id="CHEBI:29108"/>
        <label>4</label>
    </ligand>
</feature>
<feature type="region of interest" description="Disordered" evidence="10">
    <location>
        <begin position="288"/>
        <end position="314"/>
    </location>
</feature>
<organism evidence="14">
    <name type="scientific">Wuchereria bancrofti</name>
    <dbReference type="NCBI Taxonomy" id="6293"/>
    <lineage>
        <taxon>Eukaryota</taxon>
        <taxon>Metazoa</taxon>
        <taxon>Ecdysozoa</taxon>
        <taxon>Nematoda</taxon>
        <taxon>Chromadorea</taxon>
        <taxon>Rhabditida</taxon>
        <taxon>Spirurina</taxon>
        <taxon>Spiruromorpha</taxon>
        <taxon>Filarioidea</taxon>
        <taxon>Onchocercidae</taxon>
        <taxon>Wuchereria</taxon>
    </lineage>
</organism>
<keyword evidence="11" id="KW-0812">Transmembrane</keyword>
<dbReference type="Pfam" id="PF00413">
    <property type="entry name" value="Peptidase_M10"/>
    <property type="match status" value="1"/>
</dbReference>
<feature type="signal peptide" evidence="12">
    <location>
        <begin position="1"/>
        <end position="18"/>
    </location>
</feature>
<feature type="binding site" evidence="8">
    <location>
        <position position="248"/>
    </location>
    <ligand>
        <name>Zn(2+)</name>
        <dbReference type="ChEBI" id="CHEBI:29105"/>
        <label>2</label>
        <note>catalytic</note>
    </ligand>
</feature>
<dbReference type="PANTHER" id="PTHR10201">
    <property type="entry name" value="MATRIX METALLOPROTEINASE"/>
    <property type="match status" value="1"/>
</dbReference>
<dbReference type="InterPro" id="IPR001818">
    <property type="entry name" value="Pept_M10_metallopeptidase"/>
</dbReference>
<accession>A0A1I8ESV1</accession>
<evidence type="ECO:0000259" key="13">
    <source>
        <dbReference type="SMART" id="SM00235"/>
    </source>
</evidence>
<protein>
    <submittedName>
        <fullName evidence="14">ZnMc domain-containing protein</fullName>
    </submittedName>
</protein>
<dbReference type="InterPro" id="IPR033739">
    <property type="entry name" value="M10A_MMP"/>
</dbReference>
<evidence type="ECO:0000256" key="10">
    <source>
        <dbReference type="SAM" id="MobiDB-lite"/>
    </source>
</evidence>
<dbReference type="InterPro" id="IPR024079">
    <property type="entry name" value="MetalloPept_cat_dom_sf"/>
</dbReference>
<dbReference type="InterPro" id="IPR036375">
    <property type="entry name" value="Hemopexin-like_dom_sf"/>
</dbReference>
<dbReference type="GO" id="GO:0030574">
    <property type="term" value="P:collagen catabolic process"/>
    <property type="evidence" value="ECO:0007669"/>
    <property type="project" value="TreeGrafter"/>
</dbReference>
<feature type="binding site" evidence="8">
    <location>
        <position position="206"/>
    </location>
    <ligand>
        <name>Ca(2+)</name>
        <dbReference type="ChEBI" id="CHEBI:29108"/>
        <label>3</label>
    </ligand>
</feature>
<keyword evidence="11" id="KW-0472">Membrane</keyword>
<evidence type="ECO:0000256" key="1">
    <source>
        <dbReference type="ARBA" id="ARBA00010370"/>
    </source>
</evidence>
<dbReference type="InterPro" id="IPR036365">
    <property type="entry name" value="PGBD-like_sf"/>
</dbReference>
<feature type="binding site" evidence="8">
    <location>
        <position position="174"/>
    </location>
    <ligand>
        <name>Zn(2+)</name>
        <dbReference type="ChEBI" id="CHEBI:29105"/>
        <label>1</label>
    </ligand>
</feature>
<evidence type="ECO:0000256" key="9">
    <source>
        <dbReference type="PIRSR" id="PIRSR621190-4"/>
    </source>
</evidence>
<keyword evidence="2" id="KW-0645">Protease</keyword>
<feature type="active site" evidence="7">
    <location>
        <position position="231"/>
    </location>
</feature>
<proteinExistence type="inferred from homology"/>
<dbReference type="GO" id="GO:0008270">
    <property type="term" value="F:zinc ion binding"/>
    <property type="evidence" value="ECO:0007669"/>
    <property type="project" value="InterPro"/>
</dbReference>
<keyword evidence="11" id="KW-1133">Transmembrane helix</keyword>
<keyword evidence="4" id="KW-0378">Hydrolase</keyword>
<dbReference type="InterPro" id="IPR006026">
    <property type="entry name" value="Peptidase_Metallo"/>
</dbReference>
<dbReference type="SMART" id="SM00120">
    <property type="entry name" value="HX"/>
    <property type="match status" value="3"/>
</dbReference>
<evidence type="ECO:0000256" key="8">
    <source>
        <dbReference type="PIRSR" id="PIRSR621190-2"/>
    </source>
</evidence>
<feature type="binding site" evidence="8">
    <location>
        <position position="191"/>
    </location>
    <ligand>
        <name>Zn(2+)</name>
        <dbReference type="ChEBI" id="CHEBI:29105"/>
        <label>1</label>
    </ligand>
</feature>
<evidence type="ECO:0000256" key="6">
    <source>
        <dbReference type="ARBA" id="ARBA00023049"/>
    </source>
</evidence>
<keyword evidence="6" id="KW-0482">Metalloprotease</keyword>
<dbReference type="Gene3D" id="3.40.390.10">
    <property type="entry name" value="Collagenase (Catalytic Domain)"/>
    <property type="match status" value="1"/>
</dbReference>
<keyword evidence="3 8" id="KW-0479">Metal-binding</keyword>
<feature type="binding site" evidence="8">
    <location>
        <position position="230"/>
    </location>
    <ligand>
        <name>Zn(2+)</name>
        <dbReference type="ChEBI" id="CHEBI:29105"/>
        <label>2</label>
        <note>catalytic</note>
    </ligand>
</feature>
<dbReference type="SUPFAM" id="SSF55486">
    <property type="entry name" value="Metalloproteases ('zincins'), catalytic domain"/>
    <property type="match status" value="1"/>
</dbReference>
<keyword evidence="5 8" id="KW-0862">Zinc</keyword>
<evidence type="ECO:0000256" key="2">
    <source>
        <dbReference type="ARBA" id="ARBA00022670"/>
    </source>
</evidence>
<dbReference type="STRING" id="6293.A0A1I8ESV1"/>
<feature type="binding site" evidence="8">
    <location>
        <position position="182"/>
    </location>
    <ligand>
        <name>Ca(2+)</name>
        <dbReference type="ChEBI" id="CHEBI:29108"/>
        <label>3</label>
    </ligand>
</feature>
<dbReference type="WBParaSite" id="maker-PairedContig_4559-snap-gene-1.21-mRNA-1">
    <property type="protein sequence ID" value="maker-PairedContig_4559-snap-gene-1.21-mRNA-1"/>
    <property type="gene ID" value="maker-PairedContig_4559-snap-gene-1.21"/>
</dbReference>
<dbReference type="InterPro" id="IPR018487">
    <property type="entry name" value="Hemopexin-like_repeat"/>
</dbReference>
<dbReference type="PANTHER" id="PTHR10201:SF329">
    <property type="entry name" value="MATRIX METALLOPROTEINASE-C"/>
    <property type="match status" value="1"/>
</dbReference>
<feature type="binding site" evidence="8">
    <location>
        <position position="327"/>
    </location>
    <ligand>
        <name>Ca(2+)</name>
        <dbReference type="ChEBI" id="CHEBI:29108"/>
        <label>5</label>
    </ligand>
</feature>
<feature type="compositionally biased region" description="Polar residues" evidence="10">
    <location>
        <begin position="289"/>
        <end position="301"/>
    </location>
</feature>
<comment type="cofactor">
    <cofactor evidence="8">
        <name>Zn(2+)</name>
        <dbReference type="ChEBI" id="CHEBI:29105"/>
    </cofactor>
    <text evidence="8">Binds 2 Zn(2+) ions per subunit.</text>
</comment>
<feature type="binding site" evidence="8">
    <location>
        <position position="201"/>
    </location>
    <ligand>
        <name>Zn(2+)</name>
        <dbReference type="ChEBI" id="CHEBI:29105"/>
        <label>1</label>
    </ligand>
</feature>
<dbReference type="CDD" id="cd04278">
    <property type="entry name" value="ZnMc_MMP"/>
    <property type="match status" value="1"/>
</dbReference>